<evidence type="ECO:0000313" key="2">
    <source>
        <dbReference type="Proteomes" id="UP000291144"/>
    </source>
</evidence>
<protein>
    <submittedName>
        <fullName evidence="1">Uncharacterized protein</fullName>
    </submittedName>
</protein>
<keyword evidence="2" id="KW-1185">Reference proteome</keyword>
<proteinExistence type="predicted"/>
<dbReference type="RefSeq" id="WP_131352926.1">
    <property type="nucleotide sequence ID" value="NZ_SJKB01000002.1"/>
</dbReference>
<sequence>MSKSSAGSNRRIILAGANPGLRLFDENGKVTAYASIWMVDWSIRGSGTAVVLWFDGIVRVVSEDVDLASWLERYFVRSFIEVQGLPWHEPAVERDLVQVSMNLANGLSAKAADIQIEMGGVLDRRLFATDDFPLAEGTHSLSLVIAPVRSATVSIGGASVPGFVQVDGSPDKPGSSAFLTTAEVWQR</sequence>
<accession>A0A4R0KTY9</accession>
<organism evidence="1 2">
    <name type="scientific">Kribbella pittospori</name>
    <dbReference type="NCBI Taxonomy" id="722689"/>
    <lineage>
        <taxon>Bacteria</taxon>
        <taxon>Bacillati</taxon>
        <taxon>Actinomycetota</taxon>
        <taxon>Actinomycetes</taxon>
        <taxon>Propionibacteriales</taxon>
        <taxon>Kribbellaceae</taxon>
        <taxon>Kribbella</taxon>
    </lineage>
</organism>
<evidence type="ECO:0000313" key="1">
    <source>
        <dbReference type="EMBL" id="TCC64421.1"/>
    </source>
</evidence>
<dbReference type="AlphaFoldDB" id="A0A4R0KTY9"/>
<dbReference type="EMBL" id="SJKB01000002">
    <property type="protein sequence ID" value="TCC64421.1"/>
    <property type="molecule type" value="Genomic_DNA"/>
</dbReference>
<reference evidence="1 2" key="1">
    <citation type="submission" date="2019-02" db="EMBL/GenBank/DDBJ databases">
        <title>Kribbella capetownensis sp. nov. and Kribbella speibonae sp. nov., isolated from soil.</title>
        <authorList>
            <person name="Curtis S.M."/>
            <person name="Norton I."/>
            <person name="Everest G.J."/>
            <person name="Meyers P.R."/>
        </authorList>
    </citation>
    <scope>NUCLEOTIDE SEQUENCE [LARGE SCALE GENOMIC DNA]</scope>
    <source>
        <strain evidence="1 2">NRRL B-24813</strain>
    </source>
</reference>
<dbReference type="OrthoDB" id="3817406at2"/>
<dbReference type="Proteomes" id="UP000291144">
    <property type="component" value="Unassembled WGS sequence"/>
</dbReference>
<gene>
    <name evidence="1" type="ORF">E0H73_08450</name>
</gene>
<name>A0A4R0KTY9_9ACTN</name>
<comment type="caution">
    <text evidence="1">The sequence shown here is derived from an EMBL/GenBank/DDBJ whole genome shotgun (WGS) entry which is preliminary data.</text>
</comment>